<evidence type="ECO:0000256" key="2">
    <source>
        <dbReference type="ARBA" id="ARBA00009993"/>
    </source>
</evidence>
<evidence type="ECO:0000259" key="6">
    <source>
        <dbReference type="Pfam" id="PF03931"/>
    </source>
</evidence>
<dbReference type="GO" id="GO:0006511">
    <property type="term" value="P:ubiquitin-dependent protein catabolic process"/>
    <property type="evidence" value="ECO:0007669"/>
    <property type="project" value="InterPro"/>
</dbReference>
<feature type="domain" description="SKP1 component POZ" evidence="6">
    <location>
        <begin position="18"/>
        <end position="74"/>
    </location>
</feature>
<dbReference type="InterPro" id="IPR016073">
    <property type="entry name" value="Skp1_comp_POZ"/>
</dbReference>
<comment type="function">
    <text evidence="4">Involved in ubiquitination and subsequent proteasomal degradation of target proteins. Together with CUL1, RBX1 and a F-box protein, it forms a SCF E3 ubiquitin ligase complex. The functional specificity of this complex depends on the type of F-box protein. In the SCF complex, it serves as an adapter that links the F-box protein to CUL1.</text>
</comment>
<dbReference type="InterPro" id="IPR036296">
    <property type="entry name" value="SKP1-like_dim_sf"/>
</dbReference>
<dbReference type="Proteomes" id="UP001189624">
    <property type="component" value="Chromosome 2"/>
</dbReference>
<dbReference type="EMBL" id="OY731399">
    <property type="protein sequence ID" value="CAJ1930756.1"/>
    <property type="molecule type" value="Genomic_DNA"/>
</dbReference>
<keyword evidence="3 4" id="KW-0833">Ubl conjugation pathway</keyword>
<dbReference type="AlphaFoldDB" id="A0AA86SII4"/>
<evidence type="ECO:0000256" key="3">
    <source>
        <dbReference type="ARBA" id="ARBA00022786"/>
    </source>
</evidence>
<dbReference type="InterPro" id="IPR011333">
    <property type="entry name" value="SKP1/BTB/POZ_sf"/>
</dbReference>
<dbReference type="InterPro" id="IPR001232">
    <property type="entry name" value="SKP1-like"/>
</dbReference>
<dbReference type="Gene3D" id="3.30.710.10">
    <property type="entry name" value="Potassium Channel Kv1.1, Chain A"/>
    <property type="match status" value="2"/>
</dbReference>
<reference evidence="7" key="1">
    <citation type="submission" date="2023-10" db="EMBL/GenBank/DDBJ databases">
        <authorList>
            <person name="Domelevo Entfellner J.-B."/>
        </authorList>
    </citation>
    <scope>NUCLEOTIDE SEQUENCE</scope>
</reference>
<dbReference type="GO" id="GO:0009867">
    <property type="term" value="P:jasmonic acid mediated signaling pathway"/>
    <property type="evidence" value="ECO:0007669"/>
    <property type="project" value="UniProtKB-ARBA"/>
</dbReference>
<dbReference type="Gramene" id="rna-AYBTSS11_LOCUS4884">
    <property type="protein sequence ID" value="CAJ1930756.1"/>
    <property type="gene ID" value="gene-AYBTSS11_LOCUS4884"/>
</dbReference>
<dbReference type="PIRSF" id="PIRSF028729">
    <property type="entry name" value="E3_ubiquit_lig_SCF_Skp"/>
    <property type="match status" value="1"/>
</dbReference>
<dbReference type="SMART" id="SM00512">
    <property type="entry name" value="Skp1"/>
    <property type="match status" value="1"/>
</dbReference>
<dbReference type="InterPro" id="IPR016897">
    <property type="entry name" value="SKP1"/>
</dbReference>
<protein>
    <recommendedName>
        <fullName evidence="4">SKP1-like protein</fullName>
    </recommendedName>
</protein>
<comment type="pathway">
    <text evidence="1 4">Protein modification; protein ubiquitination.</text>
</comment>
<evidence type="ECO:0000256" key="1">
    <source>
        <dbReference type="ARBA" id="ARBA00004906"/>
    </source>
</evidence>
<dbReference type="InterPro" id="IPR016072">
    <property type="entry name" value="Skp1_comp_dimer"/>
</dbReference>
<keyword evidence="8" id="KW-1185">Reference proteome</keyword>
<dbReference type="Pfam" id="PF03931">
    <property type="entry name" value="Skp1_POZ"/>
    <property type="match status" value="1"/>
</dbReference>
<evidence type="ECO:0000313" key="7">
    <source>
        <dbReference type="EMBL" id="CAJ1930756.1"/>
    </source>
</evidence>
<sequence length="158" mass="18329">MQKTEGEESKAENEEVKQVTLMTSDGVKMKVEISIVYEMEIVRSFIEVNDADHSVPFPLPNVSSHTLDLIIELVKNEYDDEFMKTFSHDELKEVLVAANYLNMKTLLDFIATAIANLLEKKSVEFIRNFFNIVNDFTPEEEAEIRKTNEWVFQDLDED</sequence>
<comment type="similarity">
    <text evidence="2 4">Belongs to the SKP1 family.</text>
</comment>
<dbReference type="PANTHER" id="PTHR11165">
    <property type="entry name" value="SKP1"/>
    <property type="match status" value="1"/>
</dbReference>
<name>A0AA86SII4_9FABA</name>
<gene>
    <name evidence="7" type="ORF">AYBTSS11_LOCUS4884</name>
</gene>
<dbReference type="SUPFAM" id="SSF81382">
    <property type="entry name" value="Skp1 dimerisation domain-like"/>
    <property type="match status" value="1"/>
</dbReference>
<accession>A0AA86SII4</accession>
<feature type="domain" description="SKP1 component dimerisation" evidence="5">
    <location>
        <begin position="104"/>
        <end position="150"/>
    </location>
</feature>
<dbReference type="GO" id="GO:0016567">
    <property type="term" value="P:protein ubiquitination"/>
    <property type="evidence" value="ECO:0007669"/>
    <property type="project" value="UniProtKB-UniRule"/>
</dbReference>
<comment type="subunit">
    <text evidence="4">Part of a SCF (SKP1-cullin-F-box) protein ligase complex.</text>
</comment>
<evidence type="ECO:0000256" key="4">
    <source>
        <dbReference type="PIRNR" id="PIRNR028729"/>
    </source>
</evidence>
<organism evidence="7 8">
    <name type="scientific">Sphenostylis stenocarpa</name>
    <dbReference type="NCBI Taxonomy" id="92480"/>
    <lineage>
        <taxon>Eukaryota</taxon>
        <taxon>Viridiplantae</taxon>
        <taxon>Streptophyta</taxon>
        <taxon>Embryophyta</taxon>
        <taxon>Tracheophyta</taxon>
        <taxon>Spermatophyta</taxon>
        <taxon>Magnoliopsida</taxon>
        <taxon>eudicotyledons</taxon>
        <taxon>Gunneridae</taxon>
        <taxon>Pentapetalae</taxon>
        <taxon>rosids</taxon>
        <taxon>fabids</taxon>
        <taxon>Fabales</taxon>
        <taxon>Fabaceae</taxon>
        <taxon>Papilionoideae</taxon>
        <taxon>50 kb inversion clade</taxon>
        <taxon>NPAAA clade</taxon>
        <taxon>indigoferoid/millettioid clade</taxon>
        <taxon>Phaseoleae</taxon>
        <taxon>Sphenostylis</taxon>
    </lineage>
</organism>
<dbReference type="Pfam" id="PF01466">
    <property type="entry name" value="Skp1"/>
    <property type="match status" value="1"/>
</dbReference>
<evidence type="ECO:0000259" key="5">
    <source>
        <dbReference type="Pfam" id="PF01466"/>
    </source>
</evidence>
<evidence type="ECO:0000313" key="8">
    <source>
        <dbReference type="Proteomes" id="UP001189624"/>
    </source>
</evidence>
<dbReference type="SUPFAM" id="SSF54695">
    <property type="entry name" value="POZ domain"/>
    <property type="match status" value="1"/>
</dbReference>
<proteinExistence type="inferred from homology"/>